<evidence type="ECO:0000256" key="4">
    <source>
        <dbReference type="ARBA" id="ARBA00023216"/>
    </source>
</evidence>
<dbReference type="GO" id="GO:0001786">
    <property type="term" value="F:phosphatidylserine binding"/>
    <property type="evidence" value="ECO:0007669"/>
    <property type="project" value="TreeGrafter"/>
</dbReference>
<dbReference type="GO" id="GO:0005509">
    <property type="term" value="F:calcium ion binding"/>
    <property type="evidence" value="ECO:0007669"/>
    <property type="project" value="InterPro"/>
</dbReference>
<dbReference type="GO" id="GO:0005737">
    <property type="term" value="C:cytoplasm"/>
    <property type="evidence" value="ECO:0007669"/>
    <property type="project" value="TreeGrafter"/>
</dbReference>
<evidence type="ECO:0000256" key="2">
    <source>
        <dbReference type="ARBA" id="ARBA00022737"/>
    </source>
</evidence>
<evidence type="ECO:0000256" key="5">
    <source>
        <dbReference type="ARBA" id="ARBA00023302"/>
    </source>
</evidence>
<evidence type="ECO:0000256" key="3">
    <source>
        <dbReference type="ARBA" id="ARBA00022837"/>
    </source>
</evidence>
<dbReference type="PANTHER" id="PTHR10502:SF102">
    <property type="entry name" value="ANNEXIN B11"/>
    <property type="match status" value="1"/>
</dbReference>
<dbReference type="InterPro" id="IPR018252">
    <property type="entry name" value="Annexin_repeat_CS"/>
</dbReference>
<dbReference type="STRING" id="131310.A0A0N4Z9X1"/>
<protein>
    <recommendedName>
        <fullName evidence="6">Annexin</fullName>
    </recommendedName>
</protein>
<dbReference type="AlphaFoldDB" id="A0A0N4Z9X1"/>
<keyword evidence="4 6" id="KW-0041">Annexin</keyword>
<keyword evidence="2 6" id="KW-0677">Repeat</keyword>
<name>A0A0N4Z9X1_PARTI</name>
<dbReference type="PANTHER" id="PTHR10502">
    <property type="entry name" value="ANNEXIN"/>
    <property type="match status" value="1"/>
</dbReference>
<dbReference type="PROSITE" id="PS00223">
    <property type="entry name" value="ANNEXIN_1"/>
    <property type="match status" value="1"/>
</dbReference>
<dbReference type="FunFam" id="1.10.220.10:FF:000003">
    <property type="entry name" value="Annexin"/>
    <property type="match status" value="1"/>
</dbReference>
<dbReference type="PROSITE" id="PS51897">
    <property type="entry name" value="ANNEXIN_2"/>
    <property type="match status" value="4"/>
</dbReference>
<keyword evidence="3 6" id="KW-0106">Calcium</keyword>
<dbReference type="SMART" id="SM00335">
    <property type="entry name" value="ANX"/>
    <property type="match status" value="4"/>
</dbReference>
<keyword evidence="5 6" id="KW-0111">Calcium/phospholipid-binding</keyword>
<evidence type="ECO:0000256" key="1">
    <source>
        <dbReference type="ARBA" id="ARBA00007831"/>
    </source>
</evidence>
<organism evidence="7 8">
    <name type="scientific">Parastrongyloides trichosuri</name>
    <name type="common">Possum-specific nematode worm</name>
    <dbReference type="NCBI Taxonomy" id="131310"/>
    <lineage>
        <taxon>Eukaryota</taxon>
        <taxon>Metazoa</taxon>
        <taxon>Ecdysozoa</taxon>
        <taxon>Nematoda</taxon>
        <taxon>Chromadorea</taxon>
        <taxon>Rhabditida</taxon>
        <taxon>Tylenchina</taxon>
        <taxon>Panagrolaimomorpha</taxon>
        <taxon>Strongyloidoidea</taxon>
        <taxon>Strongyloididae</taxon>
        <taxon>Parastrongyloides</taxon>
    </lineage>
</organism>
<dbReference type="GO" id="GO:0005634">
    <property type="term" value="C:nucleus"/>
    <property type="evidence" value="ECO:0007669"/>
    <property type="project" value="TreeGrafter"/>
</dbReference>
<evidence type="ECO:0000313" key="8">
    <source>
        <dbReference type="WBParaSite" id="PTRK_0000417900.1"/>
    </source>
</evidence>
<dbReference type="GO" id="GO:0004859">
    <property type="term" value="F:phospholipase inhibitor activity"/>
    <property type="evidence" value="ECO:0007669"/>
    <property type="project" value="InterPro"/>
</dbReference>
<dbReference type="FunFam" id="1.10.220.10:FF:000002">
    <property type="entry name" value="Annexin"/>
    <property type="match status" value="1"/>
</dbReference>
<dbReference type="PRINTS" id="PR00196">
    <property type="entry name" value="ANNEXIN"/>
</dbReference>
<dbReference type="WBParaSite" id="PTRK_0000417900.1">
    <property type="protein sequence ID" value="PTRK_0000417900.1"/>
    <property type="gene ID" value="PTRK_0000417900"/>
</dbReference>
<dbReference type="Pfam" id="PF00191">
    <property type="entry name" value="Annexin"/>
    <property type="match status" value="4"/>
</dbReference>
<dbReference type="GO" id="GO:0005544">
    <property type="term" value="F:calcium-dependent phospholipid binding"/>
    <property type="evidence" value="ECO:0007669"/>
    <property type="project" value="UniProtKB-KW"/>
</dbReference>
<reference evidence="8" key="1">
    <citation type="submission" date="2017-02" db="UniProtKB">
        <authorList>
            <consortium name="WormBaseParasite"/>
        </authorList>
    </citation>
    <scope>IDENTIFICATION</scope>
</reference>
<dbReference type="Gene3D" id="1.10.220.10">
    <property type="entry name" value="Annexin"/>
    <property type="match status" value="4"/>
</dbReference>
<comment type="domain">
    <text evidence="6">A pair of annexin repeats may form one binding site for calcium and phospholipid.</text>
</comment>
<evidence type="ECO:0000256" key="6">
    <source>
        <dbReference type="RuleBase" id="RU003540"/>
    </source>
</evidence>
<dbReference type="InterPro" id="IPR018502">
    <property type="entry name" value="Annexin_repeat"/>
</dbReference>
<dbReference type="GO" id="GO:0012506">
    <property type="term" value="C:vesicle membrane"/>
    <property type="evidence" value="ECO:0007669"/>
    <property type="project" value="TreeGrafter"/>
</dbReference>
<keyword evidence="7" id="KW-1185">Reference proteome</keyword>
<dbReference type="SUPFAM" id="SSF47874">
    <property type="entry name" value="Annexin"/>
    <property type="match status" value="1"/>
</dbReference>
<dbReference type="InterPro" id="IPR002390">
    <property type="entry name" value="ANX3"/>
</dbReference>
<dbReference type="FunFam" id="1.10.220.10:FF:000001">
    <property type="entry name" value="Annexin"/>
    <property type="match status" value="1"/>
</dbReference>
<accession>A0A0N4Z9X1</accession>
<evidence type="ECO:0000313" key="7">
    <source>
        <dbReference type="Proteomes" id="UP000038045"/>
    </source>
</evidence>
<comment type="similarity">
    <text evidence="1 6">Belongs to the annexin family.</text>
</comment>
<proteinExistence type="inferred from homology"/>
<dbReference type="PRINTS" id="PR00199">
    <property type="entry name" value="ANNEXINIII"/>
</dbReference>
<sequence length="368" mass="41411">MSDQFYGDPSGFENSMDIGFVSSNYCGQMMPQSTLGVSQFAMNPPATVTVQFGTPTIRPLPNIDPSVDAKLLRKAMKGIGCNSKVVLEIICTRSNSQRQQIKASFGQMFGRDLIKDLLSELSGNFKELIIALMTTPAVYDAKELYRAMEGLGTKENILIEIMCSRTNAQIRAIKSAYIQIFRRNLEDDIIGDTSGYFKNVLLALCAAVRDESGQQNVAQAREIAKTLFRAGEGRWGTNETVFIKILSTHNFCQLALIFNEYRNVTGHSMDVAIRREFSGDIKDALLAIFFVCSNRFAFFAEEFENSMKGLGTKDRDLIRLTVTRSEFDLADIKREYQRLFGRKLEDRIIDDTSGKYRNALLTLVRGNY</sequence>
<dbReference type="Proteomes" id="UP000038045">
    <property type="component" value="Unplaced"/>
</dbReference>
<dbReference type="InterPro" id="IPR037104">
    <property type="entry name" value="Annexin_sf"/>
</dbReference>
<dbReference type="FunFam" id="1.10.220.10:FF:000004">
    <property type="entry name" value="Annexin"/>
    <property type="match status" value="1"/>
</dbReference>
<dbReference type="InterPro" id="IPR001464">
    <property type="entry name" value="Annexin"/>
</dbReference>
<dbReference type="GO" id="GO:0005886">
    <property type="term" value="C:plasma membrane"/>
    <property type="evidence" value="ECO:0007669"/>
    <property type="project" value="TreeGrafter"/>
</dbReference>